<organism evidence="1 2">
    <name type="scientific">Bradyrhizobium nitroreducens</name>
    <dbReference type="NCBI Taxonomy" id="709803"/>
    <lineage>
        <taxon>Bacteria</taxon>
        <taxon>Pseudomonadati</taxon>
        <taxon>Pseudomonadota</taxon>
        <taxon>Alphaproteobacteria</taxon>
        <taxon>Hyphomicrobiales</taxon>
        <taxon>Nitrobacteraceae</taxon>
        <taxon>Bradyrhizobium</taxon>
    </lineage>
</organism>
<comment type="caution">
    <text evidence="1">The sequence shown here is derived from an EMBL/GenBank/DDBJ whole genome shotgun (WGS) entry which is preliminary data.</text>
</comment>
<dbReference type="RefSeq" id="WP_100175560.1">
    <property type="nucleotide sequence ID" value="NZ_LFJC01000003.1"/>
</dbReference>
<protein>
    <submittedName>
        <fullName evidence="1">Uncharacterized protein</fullName>
    </submittedName>
</protein>
<dbReference type="SUPFAM" id="SSF52499">
    <property type="entry name" value="Isochorismatase-like hydrolases"/>
    <property type="match status" value="1"/>
</dbReference>
<dbReference type="Gene3D" id="3.40.50.850">
    <property type="entry name" value="Isochorismatase-like"/>
    <property type="match status" value="1"/>
</dbReference>
<evidence type="ECO:0000313" key="2">
    <source>
        <dbReference type="Proteomes" id="UP000228930"/>
    </source>
</evidence>
<accession>A0A2M6U6X2</accession>
<dbReference type="InterPro" id="IPR036380">
    <property type="entry name" value="Isochorismatase-like_sf"/>
</dbReference>
<name>A0A2M6U6X2_9BRAD</name>
<dbReference type="AlphaFoldDB" id="A0A2M6U6X2"/>
<proteinExistence type="predicted"/>
<gene>
    <name evidence="1" type="ORF">TSA1_05895</name>
</gene>
<dbReference type="EMBL" id="LFJC01000003">
    <property type="protein sequence ID" value="PIT00343.1"/>
    <property type="molecule type" value="Genomic_DNA"/>
</dbReference>
<dbReference type="Proteomes" id="UP000228930">
    <property type="component" value="Unassembled WGS sequence"/>
</dbReference>
<reference evidence="1 2" key="1">
    <citation type="submission" date="2015-06" db="EMBL/GenBank/DDBJ databases">
        <title>Comparative genome analysis of nirS-carrying Bradyrhizobium sp. strains.</title>
        <authorList>
            <person name="Ishii S."/>
            <person name="Jang J."/>
            <person name="Nishizawa T."/>
            <person name="Senoo K."/>
        </authorList>
    </citation>
    <scope>NUCLEOTIDE SEQUENCE [LARGE SCALE GENOMIC DNA]</scope>
    <source>
        <strain evidence="1 2">TSA1</strain>
    </source>
</reference>
<sequence length="175" mass="19570">MLADPRQSVVAILNPDWASAGAREEDAFRVNLLLLEAGCRLLGVTPLVVGDCKLQTSATGTPQVLQMVPLDGFPLWKDERFVERMTRDDLRYLYLAGAWLEEDVLIAALEGAARGYDIRLLSDLSAARREAERKPMFDRLVAHGMLVTTVRQTLLEWAICLGDSGLIEEIRKFLK</sequence>
<keyword evidence="2" id="KW-1185">Reference proteome</keyword>
<evidence type="ECO:0000313" key="1">
    <source>
        <dbReference type="EMBL" id="PIT00343.1"/>
    </source>
</evidence>